<reference evidence="2" key="1">
    <citation type="journal article" date="2019" name="Int. J. Syst. Evol. Microbiol.">
        <title>The Global Catalogue of Microorganisms (GCM) 10K type strain sequencing project: providing services to taxonomists for standard genome sequencing and annotation.</title>
        <authorList>
            <consortium name="The Broad Institute Genomics Platform"/>
            <consortium name="The Broad Institute Genome Sequencing Center for Infectious Disease"/>
            <person name="Wu L."/>
            <person name="Ma J."/>
        </authorList>
    </citation>
    <scope>NUCLEOTIDE SEQUENCE [LARGE SCALE GENOMIC DNA]</scope>
    <source>
        <strain evidence="2">CECT 7398</strain>
    </source>
</reference>
<evidence type="ECO:0000313" key="1">
    <source>
        <dbReference type="EMBL" id="MDN3611178.1"/>
    </source>
</evidence>
<comment type="caution">
    <text evidence="1">The sequence shown here is derived from an EMBL/GenBank/DDBJ whole genome shotgun (WGS) entry which is preliminary data.</text>
</comment>
<accession>A0ABT8BW29</accession>
<dbReference type="RefSeq" id="WP_290312728.1">
    <property type="nucleotide sequence ID" value="NZ_JAUFQC010000017.1"/>
</dbReference>
<evidence type="ECO:0008006" key="3">
    <source>
        <dbReference type="Google" id="ProtNLM"/>
    </source>
</evidence>
<protein>
    <recommendedName>
        <fullName evidence="3">Porin domain-containing protein</fullName>
    </recommendedName>
</protein>
<sequence length="111" mass="12573">MSSSNSISEDDRFLATVGYRISDYTLHYSYSTSDKSNGLDRVSTSDSRYSTAKQVADAVLSEDQTHIVGVRYDFHSNAALKFEYGYTDNDYTDQDTQFFRTGVSIIFKEVT</sequence>
<evidence type="ECO:0000313" key="2">
    <source>
        <dbReference type="Proteomes" id="UP001238540"/>
    </source>
</evidence>
<gene>
    <name evidence="1" type="ORF">QWZ16_16210</name>
</gene>
<dbReference type="Proteomes" id="UP001238540">
    <property type="component" value="Unassembled WGS sequence"/>
</dbReference>
<dbReference type="InterPro" id="IPR023614">
    <property type="entry name" value="Porin_dom_sf"/>
</dbReference>
<keyword evidence="2" id="KW-1185">Reference proteome</keyword>
<proteinExistence type="predicted"/>
<dbReference type="EMBL" id="JAUFQC010000017">
    <property type="protein sequence ID" value="MDN3611178.1"/>
    <property type="molecule type" value="Genomic_DNA"/>
</dbReference>
<organism evidence="1 2">
    <name type="scientific">Vibrio ostreicida</name>
    <dbReference type="NCBI Taxonomy" id="526588"/>
    <lineage>
        <taxon>Bacteria</taxon>
        <taxon>Pseudomonadati</taxon>
        <taxon>Pseudomonadota</taxon>
        <taxon>Gammaproteobacteria</taxon>
        <taxon>Vibrionales</taxon>
        <taxon>Vibrionaceae</taxon>
        <taxon>Vibrio</taxon>
    </lineage>
</organism>
<dbReference type="Gene3D" id="2.40.160.10">
    <property type="entry name" value="Porin"/>
    <property type="match status" value="1"/>
</dbReference>
<name>A0ABT8BW29_9VIBR</name>
<dbReference type="SUPFAM" id="SSF56935">
    <property type="entry name" value="Porins"/>
    <property type="match status" value="1"/>
</dbReference>